<dbReference type="InterPro" id="IPR051908">
    <property type="entry name" value="Ribosomal_N-acetyltransferase"/>
</dbReference>
<dbReference type="PROSITE" id="PS51186">
    <property type="entry name" value="GNAT"/>
    <property type="match status" value="1"/>
</dbReference>
<comment type="caution">
    <text evidence="2">The sequence shown here is derived from an EMBL/GenBank/DDBJ whole genome shotgun (WGS) entry which is preliminary data.</text>
</comment>
<dbReference type="Proteomes" id="UP000271678">
    <property type="component" value="Unassembled WGS sequence"/>
</dbReference>
<evidence type="ECO:0000259" key="1">
    <source>
        <dbReference type="PROSITE" id="PS51186"/>
    </source>
</evidence>
<proteinExistence type="predicted"/>
<gene>
    <name evidence="2" type="ORF">EFY87_14605</name>
</gene>
<dbReference type="Gene3D" id="3.40.630.30">
    <property type="match status" value="1"/>
</dbReference>
<organism evidence="2 3">
    <name type="scientific">Flexivirga caeni</name>
    <dbReference type="NCBI Taxonomy" id="2294115"/>
    <lineage>
        <taxon>Bacteria</taxon>
        <taxon>Bacillati</taxon>
        <taxon>Actinomycetota</taxon>
        <taxon>Actinomycetes</taxon>
        <taxon>Micrococcales</taxon>
        <taxon>Dermacoccaceae</taxon>
        <taxon>Flexivirga</taxon>
    </lineage>
</organism>
<sequence>MRLAACAGAGTSRVAPTVDMPPARTRRRVSVGVRLPGCAVMSGPRIESGKSQRKRSILPGRSVCHTRVMIEPDTPRFADVALREGSLVLRPPVVADVPAIVRSCRDALTQRWLPLSDPYDESHAREFVTLGAETTWRSGDGVVRAIEHDGAFAGMIDLKKTSWRGRTTEIGYWVAPEHRGRGLAARAARLLGDWALRDQGMERVEIRAATGNLGSQRAALAAGYREEGVLRSAGFVHGGRVDLVVFGKVRADL</sequence>
<evidence type="ECO:0000313" key="2">
    <source>
        <dbReference type="EMBL" id="RNI20459.1"/>
    </source>
</evidence>
<dbReference type="InterPro" id="IPR016181">
    <property type="entry name" value="Acyl_CoA_acyltransferase"/>
</dbReference>
<evidence type="ECO:0000313" key="3">
    <source>
        <dbReference type="Proteomes" id="UP000271678"/>
    </source>
</evidence>
<name>A0A3M9M4I0_9MICO</name>
<protein>
    <submittedName>
        <fullName evidence="2">N-acetyltransferase</fullName>
    </submittedName>
</protein>
<dbReference type="AlphaFoldDB" id="A0A3M9M4I0"/>
<dbReference type="SUPFAM" id="SSF55729">
    <property type="entry name" value="Acyl-CoA N-acyltransferases (Nat)"/>
    <property type="match status" value="1"/>
</dbReference>
<dbReference type="GO" id="GO:1990189">
    <property type="term" value="F:protein N-terminal-serine acetyltransferase activity"/>
    <property type="evidence" value="ECO:0007669"/>
    <property type="project" value="TreeGrafter"/>
</dbReference>
<feature type="domain" description="N-acetyltransferase" evidence="1">
    <location>
        <begin position="87"/>
        <end position="248"/>
    </location>
</feature>
<reference evidence="2 3" key="1">
    <citation type="submission" date="2018-11" db="EMBL/GenBank/DDBJ databases">
        <title>Draft genome of Simplicispira Flexivirga sp. BO-16.</title>
        <authorList>
            <person name="Im W.T."/>
        </authorList>
    </citation>
    <scope>NUCLEOTIDE SEQUENCE [LARGE SCALE GENOMIC DNA]</scope>
    <source>
        <strain evidence="2 3">BO-16</strain>
    </source>
</reference>
<dbReference type="Pfam" id="PF13302">
    <property type="entry name" value="Acetyltransf_3"/>
    <property type="match status" value="1"/>
</dbReference>
<dbReference type="CDD" id="cd04301">
    <property type="entry name" value="NAT_SF"/>
    <property type="match status" value="1"/>
</dbReference>
<dbReference type="GO" id="GO:0008999">
    <property type="term" value="F:protein-N-terminal-alanine acetyltransferase activity"/>
    <property type="evidence" value="ECO:0007669"/>
    <property type="project" value="TreeGrafter"/>
</dbReference>
<dbReference type="EMBL" id="RJJQ01000016">
    <property type="protein sequence ID" value="RNI20459.1"/>
    <property type="molecule type" value="Genomic_DNA"/>
</dbReference>
<keyword evidence="3" id="KW-1185">Reference proteome</keyword>
<keyword evidence="2" id="KW-0808">Transferase</keyword>
<dbReference type="InterPro" id="IPR000182">
    <property type="entry name" value="GNAT_dom"/>
</dbReference>
<dbReference type="PANTHER" id="PTHR43441">
    <property type="entry name" value="RIBOSOMAL-PROTEIN-SERINE ACETYLTRANSFERASE"/>
    <property type="match status" value="1"/>
</dbReference>
<dbReference type="GO" id="GO:0005737">
    <property type="term" value="C:cytoplasm"/>
    <property type="evidence" value="ECO:0007669"/>
    <property type="project" value="TreeGrafter"/>
</dbReference>
<accession>A0A3M9M4I0</accession>
<dbReference type="PANTHER" id="PTHR43441:SF10">
    <property type="entry name" value="ACETYLTRANSFERASE"/>
    <property type="match status" value="1"/>
</dbReference>